<evidence type="ECO:0000256" key="1">
    <source>
        <dbReference type="SAM" id="MobiDB-lite"/>
    </source>
</evidence>
<proteinExistence type="predicted"/>
<feature type="region of interest" description="Disordered" evidence="1">
    <location>
        <begin position="964"/>
        <end position="992"/>
    </location>
</feature>
<keyword evidence="3" id="KW-1185">Reference proteome</keyword>
<protein>
    <submittedName>
        <fullName evidence="2">Uncharacterized protein</fullName>
    </submittedName>
</protein>
<reference evidence="2" key="1">
    <citation type="submission" date="2021-01" db="EMBL/GenBank/DDBJ databases">
        <title>Whole genome shotgun sequence of Actinoplanes rishiriensis NBRC 108556.</title>
        <authorList>
            <person name="Komaki H."/>
            <person name="Tamura T."/>
        </authorList>
    </citation>
    <scope>NUCLEOTIDE SEQUENCE</scope>
    <source>
        <strain evidence="2">NBRC 108556</strain>
    </source>
</reference>
<comment type="caution">
    <text evidence="2">The sequence shown here is derived from an EMBL/GenBank/DDBJ whole genome shotgun (WGS) entry which is preliminary data.</text>
</comment>
<evidence type="ECO:0000313" key="3">
    <source>
        <dbReference type="Proteomes" id="UP000636960"/>
    </source>
</evidence>
<evidence type="ECO:0000313" key="2">
    <source>
        <dbReference type="EMBL" id="GIF01457.1"/>
    </source>
</evidence>
<name>A0A919KCV7_9ACTN</name>
<accession>A0A919KCV7</accession>
<organism evidence="2 3">
    <name type="scientific">Paractinoplanes rishiriensis</name>
    <dbReference type="NCBI Taxonomy" id="1050105"/>
    <lineage>
        <taxon>Bacteria</taxon>
        <taxon>Bacillati</taxon>
        <taxon>Actinomycetota</taxon>
        <taxon>Actinomycetes</taxon>
        <taxon>Micromonosporales</taxon>
        <taxon>Micromonosporaceae</taxon>
        <taxon>Paractinoplanes</taxon>
    </lineage>
</organism>
<sequence length="1460" mass="153710">MALQTAALTMTALGVLNDAVLRPGVHLRWSVDPAAGFPPHGFDVQRRAARSGTAQSVDFTALPGGPVPPALTLGPLVLRSATTGAPAEVMTELVGGAQVPVLRPAVAGAITGELTSAAAPVRRVDIDIVHSVPQSTRLLPFDFVVWGIAGGRRVCSASLRLTEQNRFTALRVSVAADALDGFQIQGRRQVAYYYKIIAVRWATVADEADDGWDPPLNPRRIGFPVTAPGYQVPHGHGADPGTGAQDWLEAADRLSPTGSAAGLPAPLAAQFGPPEFSRTREIFRAAIAGRQLTQSGSGTTAPTVEVDAIRLVQLGALDPDVARMAGLALVDGTAQPGVSYDYQVVGYWPGPIRWVWVCRDVPVTDEPVRVDLPVPSGAVRVTARSAGPGPLIVRVSSGHGRDVVRRVPAGPMRTVTVEAPDIGTVWVDGDSPVVTQVCHLEPVQDILRHRWICFGVTRGPVPALRTPVAPEAVPMPGFARRFAAEQVVGLRLDPVPARVLDTGMLPLAAALTDPISYEVQRRTEGAWTDLVTPPGSELGDWADRAADPLAGRTRPVFRSSARPAAFVPAPGWPDDPGDLVDDRLDPGVRHYHYRCRARDLHGRVSDWSAPSEVDAADRVPPPLPGAVTGRWIDRSDPYLAADDAAELDHAGVDRAALLRWSWPERCVSQAPDTVGFRVYWNDRPHGTVLAAVTAVTADADGYRVTVPLGRQPPADAFRGDWLRQGNRQYLILGNTAAEPSVLTLSRSGTEPPAAGPCSVSMRGADPERLDLLGNPLRPDPSRAAAWQRRVLEVSTASVSFDILQESAGIAVHCDAVEPDHPRAGQTTVRIPPSWVFAGPIPEGLSLSGRPVVSAALGRHGATLVVAAGPVLAPGPAMLEAPGLRTIRLAGYLPDDFPPLIGGVAWAGDAGLPVIAHTPSPLRLVVLGEPPVPYVTWLPDHQVVLTGVTLPVTAAQPEATGVLGVSAFDGRPWTPDTRNRPDEPGGPGNEGPVAAVPVRRHYLDAPAGTVAPPGVAEQWADPPDEFSGRSRFRLRWPAGTGTRFHIDHATVGDVLAADAADRAACRGAYTGAPALDPAELAAWRAQQAALPPGGLRTLADRQPSVFAPVTDRPLEAADPLLADPEPGWLSWPVPLDGTAPARHLLRVRVVDAAGNSGPPGPATPPVVVPDVRRPPAPVLRRAVGGDREVWLFFDGAGAAAAGYRILRTPWPAGSRPEPSDMTVLATVAPDRCPEPLPVVSGVVRLPGTPPDEVVAVHLATGITADGLPEGDPLPGSFPLTGAEVTGLSALPDGTLVYVAARTPAGGPVVVLPTGARLAWRDGTAEPGRAYQYRIESLRSAQVGPVATVEVRSLPSDVGEATAFDSRPPVAPAGAAAYDTATAAVRISWATGPVADLEVRCERADLLDGRWAPVSGWVPGGDGLIEDPEVGSGHLYLYRLRGRDRWGRLSRGEPRIGPVTVP</sequence>
<dbReference type="Proteomes" id="UP000636960">
    <property type="component" value="Unassembled WGS sequence"/>
</dbReference>
<gene>
    <name evidence="2" type="ORF">Ari01nite_89210</name>
</gene>
<dbReference type="RefSeq" id="WP_203790215.1">
    <property type="nucleotide sequence ID" value="NZ_BOMV01000104.1"/>
</dbReference>
<dbReference type="EMBL" id="BOMV01000104">
    <property type="protein sequence ID" value="GIF01457.1"/>
    <property type="molecule type" value="Genomic_DNA"/>
</dbReference>